<dbReference type="GO" id="GO:0051539">
    <property type="term" value="F:4 iron, 4 sulfur cluster binding"/>
    <property type="evidence" value="ECO:0007669"/>
    <property type="project" value="UniProtKB-KW"/>
</dbReference>
<dbReference type="CDD" id="cd01583">
    <property type="entry name" value="IPMI"/>
    <property type="match status" value="1"/>
</dbReference>
<dbReference type="Gene3D" id="3.30.499.10">
    <property type="entry name" value="Aconitase, domain 3"/>
    <property type="match status" value="2"/>
</dbReference>
<evidence type="ECO:0000313" key="8">
    <source>
        <dbReference type="EMBL" id="GAP64173.1"/>
    </source>
</evidence>
<dbReference type="InParanoid" id="A0A0M8K8U3"/>
<dbReference type="PRINTS" id="PR00415">
    <property type="entry name" value="ACONITASE"/>
</dbReference>
<dbReference type="InterPro" id="IPR033941">
    <property type="entry name" value="IPMI_cat"/>
</dbReference>
<dbReference type="PANTHER" id="PTHR43822:SF16">
    <property type="entry name" value="3-ISOPROPYLMALATE DEHYDRATASE LARGE SUBUNIT 2"/>
    <property type="match status" value="1"/>
</dbReference>
<keyword evidence="9" id="KW-1185">Reference proteome</keyword>
<keyword evidence="1 6" id="KW-0004">4Fe-4S</keyword>
<keyword evidence="2 6" id="KW-0479">Metal-binding</keyword>
<evidence type="ECO:0000256" key="2">
    <source>
        <dbReference type="ARBA" id="ARBA00022723"/>
    </source>
</evidence>
<dbReference type="EMBL" id="BBZA01000228">
    <property type="protein sequence ID" value="GAP64173.1"/>
    <property type="molecule type" value="Genomic_DNA"/>
</dbReference>
<feature type="binding site" evidence="6">
    <location>
        <position position="364"/>
    </location>
    <ligand>
        <name>[4Fe-4S] cluster</name>
        <dbReference type="ChEBI" id="CHEBI:49883"/>
    </ligand>
</feature>
<dbReference type="GO" id="GO:0009098">
    <property type="term" value="P:L-leucine biosynthetic process"/>
    <property type="evidence" value="ECO:0007669"/>
    <property type="project" value="UniProtKB-UniRule"/>
</dbReference>
<dbReference type="Proteomes" id="UP000037784">
    <property type="component" value="Unassembled WGS sequence"/>
</dbReference>
<feature type="domain" description="Aconitase/3-isopropylmalate dehydratase large subunit alpha/beta/alpha" evidence="7">
    <location>
        <begin position="9"/>
        <end position="290"/>
    </location>
</feature>
<keyword evidence="6" id="KW-0028">Amino-acid biosynthesis</keyword>
<dbReference type="InterPro" id="IPR001030">
    <property type="entry name" value="Acoase/IPM_deHydtase_lsu_aba"/>
</dbReference>
<dbReference type="InterPro" id="IPR036008">
    <property type="entry name" value="Aconitase_4Fe-4S_dom"/>
</dbReference>
<feature type="binding site" evidence="6">
    <location>
        <position position="367"/>
    </location>
    <ligand>
        <name>[4Fe-4S] cluster</name>
        <dbReference type="ChEBI" id="CHEBI:49883"/>
    </ligand>
</feature>
<dbReference type="InterPro" id="IPR050067">
    <property type="entry name" value="IPM_dehydratase_rel_enz"/>
</dbReference>
<evidence type="ECO:0000259" key="7">
    <source>
        <dbReference type="Pfam" id="PF00330"/>
    </source>
</evidence>
<keyword evidence="4 6" id="KW-0411">Iron-sulfur</keyword>
<reference evidence="9" key="2">
    <citation type="submission" date="2015-08" db="EMBL/GenBank/DDBJ databases">
        <title>Draft Genome Sequence of a Heterotrophic Facultative Anaerobic Bacterium Ardenticatena maritima Strain 110S.</title>
        <authorList>
            <person name="Kawaichi S."/>
            <person name="Yoshida T."/>
            <person name="Sako Y."/>
            <person name="Nakamura R."/>
        </authorList>
    </citation>
    <scope>NUCLEOTIDE SEQUENCE [LARGE SCALE GENOMIC DNA]</scope>
    <source>
        <strain evidence="9">110S</strain>
    </source>
</reference>
<dbReference type="InterPro" id="IPR015931">
    <property type="entry name" value="Acnase/IPM_dHydase_lsu_aba_1/3"/>
</dbReference>
<reference evidence="8 9" key="1">
    <citation type="journal article" date="2015" name="Genome Announc.">
        <title>Draft Genome Sequence of a Heterotrophic Facultative Anaerobic Thermophilic Bacterium, Ardenticatena maritima Strain 110ST.</title>
        <authorList>
            <person name="Kawaichi S."/>
            <person name="Yoshida T."/>
            <person name="Sako Y."/>
            <person name="Nakamura R."/>
        </authorList>
    </citation>
    <scope>NUCLEOTIDE SEQUENCE [LARGE SCALE GENOMIC DNA]</scope>
    <source>
        <strain evidence="8 9">110S</strain>
    </source>
</reference>
<gene>
    <name evidence="6" type="primary">leuC</name>
    <name evidence="8" type="ORF">ARMA_2596</name>
</gene>
<protein>
    <recommendedName>
        <fullName evidence="6">3-isopropylmalate dehydratase large subunit</fullName>
        <ecNumber evidence="6">4.2.1.33</ecNumber>
    </recommendedName>
    <alternativeName>
        <fullName evidence="6">Alpha-IPM isomerase</fullName>
        <shortName evidence="6">IPMI</shortName>
    </alternativeName>
    <alternativeName>
        <fullName evidence="6">Isopropylmalate isomerase</fullName>
    </alternativeName>
</protein>
<keyword evidence="5 6" id="KW-0456">Lyase</keyword>
<comment type="caution">
    <text evidence="8">The sequence shown here is derived from an EMBL/GenBank/DDBJ whole genome shotgun (WGS) entry which is preliminary data.</text>
</comment>
<dbReference type="InterPro" id="IPR006251">
    <property type="entry name" value="Homoacnase/IPMdehydase_lsu"/>
</dbReference>
<dbReference type="UniPathway" id="UPA00048">
    <property type="reaction ID" value="UER00071"/>
</dbReference>
<evidence type="ECO:0000256" key="6">
    <source>
        <dbReference type="HAMAP-Rule" id="MF_01027"/>
    </source>
</evidence>
<keyword evidence="6" id="KW-0432">Leucine biosynthesis</keyword>
<dbReference type="GO" id="GO:0046872">
    <property type="term" value="F:metal ion binding"/>
    <property type="evidence" value="ECO:0007669"/>
    <property type="project" value="UniProtKB-KW"/>
</dbReference>
<dbReference type="FunCoup" id="A0A0M8K8U3">
    <property type="interactions" value="429"/>
</dbReference>
<dbReference type="STRING" id="872965.SE16_06680"/>
<proteinExistence type="inferred from homology"/>
<dbReference type="EC" id="4.2.1.33" evidence="6"/>
<dbReference type="NCBIfam" id="TIGR01343">
    <property type="entry name" value="hacA_fam"/>
    <property type="match status" value="1"/>
</dbReference>
<dbReference type="Pfam" id="PF00330">
    <property type="entry name" value="Aconitase"/>
    <property type="match status" value="2"/>
</dbReference>
<accession>A0A0M8K8U3</accession>
<comment type="function">
    <text evidence="6">Catalyzes the isomerization between 2-isopropylmalate and 3-isopropylmalate, via the formation of 2-isopropylmaleate.</text>
</comment>
<evidence type="ECO:0000313" key="9">
    <source>
        <dbReference type="Proteomes" id="UP000037784"/>
    </source>
</evidence>
<dbReference type="RefSeq" id="WP_200907426.1">
    <property type="nucleotide sequence ID" value="NZ_BBZA01000228.1"/>
</dbReference>
<dbReference type="HAMAP" id="MF_01027">
    <property type="entry name" value="LeuC_type2"/>
    <property type="match status" value="1"/>
</dbReference>
<dbReference type="GO" id="GO:0003861">
    <property type="term" value="F:3-isopropylmalate dehydratase activity"/>
    <property type="evidence" value="ECO:0007669"/>
    <property type="project" value="UniProtKB-UniRule"/>
</dbReference>
<feature type="binding site" evidence="6">
    <location>
        <position position="304"/>
    </location>
    <ligand>
        <name>[4Fe-4S] cluster</name>
        <dbReference type="ChEBI" id="CHEBI:49883"/>
    </ligand>
</feature>
<comment type="pathway">
    <text evidence="6">Amino-acid biosynthesis; L-leucine biosynthesis; L-leucine from 3-methyl-2-oxobutanoate: step 2/4.</text>
</comment>
<sequence>MTQPMTLAEKILAAKVGRDVVRPGELLEVPVDWVLAHEITTPVAIRMLEERDMDRVWNPERVVAVPDHTVPAKDIASARLYQRLKAWVQKHGIKHWYDVGRGGIAHTVFEASGLPAPGEVVVSGDSHTPNAGALGMFATGVGSTDLAGAIYAGTFWLKVPETLRIDLVGELQPGVYAKDIILEVIRRIGDDGARSMAMEWGGPGMATLSMEERFTLTNMAVEAGGMTGIVAADDVTQAYLREKGTPEERWRIFEPDPDAHYAERIEVNLSELEPVVAFPNRPGNGHPISDARGIRIDQAYLGSCTNGRISDLRIAANILRGRRIADHVRMIVVPATQAIYKQALREGLIEVFVEAGATVSYPSCGACLGMHTGVLGPDDVCISSTNRNFTGRMGHPSAQIYLASPAVVAASAVAGEITDPREFLTETATQLSA</sequence>
<dbReference type="PANTHER" id="PTHR43822">
    <property type="entry name" value="HOMOACONITASE, MITOCHONDRIAL-RELATED"/>
    <property type="match status" value="1"/>
</dbReference>
<dbReference type="SUPFAM" id="SSF53732">
    <property type="entry name" value="Aconitase iron-sulfur domain"/>
    <property type="match status" value="1"/>
</dbReference>
<feature type="domain" description="Aconitase/3-isopropylmalate dehydratase large subunit alpha/beta/alpha" evidence="7">
    <location>
        <begin position="292"/>
        <end position="415"/>
    </location>
</feature>
<dbReference type="PROSITE" id="PS00450">
    <property type="entry name" value="ACONITASE_1"/>
    <property type="match status" value="1"/>
</dbReference>
<comment type="subunit">
    <text evidence="6">Heterodimer of LeuC and LeuD.</text>
</comment>
<evidence type="ECO:0000256" key="4">
    <source>
        <dbReference type="ARBA" id="ARBA00023014"/>
    </source>
</evidence>
<dbReference type="NCBIfam" id="TIGR02086">
    <property type="entry name" value="IPMI_arch"/>
    <property type="match status" value="1"/>
</dbReference>
<evidence type="ECO:0000256" key="1">
    <source>
        <dbReference type="ARBA" id="ARBA00022485"/>
    </source>
</evidence>
<dbReference type="PROSITE" id="PS01244">
    <property type="entry name" value="ACONITASE_2"/>
    <property type="match status" value="1"/>
</dbReference>
<evidence type="ECO:0000256" key="5">
    <source>
        <dbReference type="ARBA" id="ARBA00023239"/>
    </source>
</evidence>
<dbReference type="InterPro" id="IPR018136">
    <property type="entry name" value="Aconitase_4Fe-4S_BS"/>
</dbReference>
<evidence type="ECO:0000256" key="3">
    <source>
        <dbReference type="ARBA" id="ARBA00023004"/>
    </source>
</evidence>
<comment type="similarity">
    <text evidence="6">Belongs to the aconitase/IPM isomerase family. LeuC type 2 subfamily.</text>
</comment>
<dbReference type="NCBIfam" id="NF001614">
    <property type="entry name" value="PRK00402.1"/>
    <property type="match status" value="1"/>
</dbReference>
<name>A0A0M8K8U3_9CHLR</name>
<comment type="catalytic activity">
    <reaction evidence="6">
        <text>(2R,3S)-3-isopropylmalate = (2S)-2-isopropylmalate</text>
        <dbReference type="Rhea" id="RHEA:32287"/>
        <dbReference type="ChEBI" id="CHEBI:1178"/>
        <dbReference type="ChEBI" id="CHEBI:35121"/>
        <dbReference type="EC" id="4.2.1.33"/>
    </reaction>
</comment>
<comment type="cofactor">
    <cofactor evidence="6">
        <name>[4Fe-4S] cluster</name>
        <dbReference type="ChEBI" id="CHEBI:49883"/>
    </cofactor>
    <text evidence="6">Binds 1 [4Fe-4S] cluster per subunit.</text>
</comment>
<organism evidence="8 9">
    <name type="scientific">Ardenticatena maritima</name>
    <dbReference type="NCBI Taxonomy" id="872965"/>
    <lineage>
        <taxon>Bacteria</taxon>
        <taxon>Bacillati</taxon>
        <taxon>Chloroflexota</taxon>
        <taxon>Ardenticatenia</taxon>
        <taxon>Ardenticatenales</taxon>
        <taxon>Ardenticatenaceae</taxon>
        <taxon>Ardenticatena</taxon>
    </lineage>
</organism>
<dbReference type="InterPro" id="IPR011826">
    <property type="entry name" value="HAcnase/IPMdehydase_lsu_prok"/>
</dbReference>
<keyword evidence="3 6" id="KW-0408">Iron</keyword>
<dbReference type="AlphaFoldDB" id="A0A0M8K8U3"/>
<keyword evidence="6" id="KW-0100">Branched-chain amino acid biosynthesis</keyword>